<dbReference type="Proteomes" id="UP000095038">
    <property type="component" value="Unassembled WGS sequence"/>
</dbReference>
<dbReference type="RefSeq" id="XP_020046261.1">
    <property type="nucleotide sequence ID" value="XM_020193652.1"/>
</dbReference>
<reference evidence="3" key="1">
    <citation type="submission" date="2016-05" db="EMBL/GenBank/DDBJ databases">
        <title>Comparative genomics of biotechnologically important yeasts.</title>
        <authorList>
            <consortium name="DOE Joint Genome Institute"/>
            <person name="Riley R."/>
            <person name="Haridas S."/>
            <person name="Wolfe K.H."/>
            <person name="Lopes M.R."/>
            <person name="Hittinger C.T."/>
            <person name="Goker M."/>
            <person name="Salamov A."/>
            <person name="Wisecaver J."/>
            <person name="Long T.M."/>
            <person name="Aerts A.L."/>
            <person name="Barry K."/>
            <person name="Choi C."/>
            <person name="Clum A."/>
            <person name="Coughlan A.Y."/>
            <person name="Deshpande S."/>
            <person name="Douglass A.P."/>
            <person name="Hanson S.J."/>
            <person name="Klenk H.-P."/>
            <person name="Labutti K."/>
            <person name="Lapidus A."/>
            <person name="Lindquist E."/>
            <person name="Lipzen A."/>
            <person name="Meier-Kolthoff J.P."/>
            <person name="Ohm R.A."/>
            <person name="Otillar R.P."/>
            <person name="Pangilinan J."/>
            <person name="Peng Y."/>
            <person name="Rokas A."/>
            <person name="Rosa C.A."/>
            <person name="Scheuner C."/>
            <person name="Sibirny A.A."/>
            <person name="Slot J.C."/>
            <person name="Stielow J.B."/>
            <person name="Sun H."/>
            <person name="Kurtzman C.P."/>
            <person name="Blackwell M."/>
            <person name="Grigoriev I.V."/>
            <person name="Jeffries T.W."/>
        </authorList>
    </citation>
    <scope>NUCLEOTIDE SEQUENCE [LARGE SCALE GENOMIC DNA]</scope>
    <source>
        <strain evidence="3">DSM 1968</strain>
    </source>
</reference>
<sequence>MASVAVEPSSNLVACFVNGKLRSELTISSLAECFVQEDGKLNLQNSLTIQFGLTKNESIKLISWFVKSRSQLSSNKRTISAAKENKSEDIEIFLLALLQNDTINVYSIFQKALIKTIDLSQQTISISFLNDKIYAIDKSLNIKSLTIDNKFNYKLEQIRSLSENSTLKRFDTNTKQNEIETCMEIIEFNTRFYLFVSIKNNIFLVDVNRPQDIIEAKLSEKLKNFSRVQIHKSILAEIEYYNLIFLDQTDDKQINIATLEAIDPAFQIKTSKHFLNKQKPNFKINYVNTVTASSSINSCELINILDSQVLVTFLTNNVIEFFFNPFSSSTKKKSNLRLTFNKLNYKLKSIFYNEIISKNHITVSFLTKTNLQLCLFSINNFDIKQISNDDDVTNIFVNFPELDSTPRVIEPDFHNKKVKDTKLKENTDANITTSINNNNNKLKEDNKSKDDIPVELPMTKTKLKKLEKSKKLAKKVAEEKKIIPMDVVVSEAVKYLNGDEPSKKKIKYILNLSYPTTPAKKDNKINSINVKTNLENFIKLIVKSLKSNGNLVNVFVLISNFFLKQYSNSNKIDPSYNILSLWIKNLLLIHGGCILSNAISSNSKEEPNAINNIRAINNIINKKRASLSTYLLLQGRLNLLKSQYSLRSELSNMERKSFKGSIYDNPLDHHEVSDDGVQHIKTDNIVFANGENDEEDFENSDAEIAPELIEED</sequence>
<dbReference type="EMBL" id="KV454484">
    <property type="protein sequence ID" value="ODV59954.1"/>
    <property type="molecule type" value="Genomic_DNA"/>
</dbReference>
<evidence type="ECO:0000256" key="1">
    <source>
        <dbReference type="SAM" id="MobiDB-lite"/>
    </source>
</evidence>
<evidence type="ECO:0000313" key="3">
    <source>
        <dbReference type="Proteomes" id="UP000095038"/>
    </source>
</evidence>
<protein>
    <recommendedName>
        <fullName evidence="4">Small-subunit processome Utp12 domain-containing protein</fullName>
    </recommendedName>
</protein>
<evidence type="ECO:0000313" key="2">
    <source>
        <dbReference type="EMBL" id="ODV59954.1"/>
    </source>
</evidence>
<feature type="compositionally biased region" description="Acidic residues" evidence="1">
    <location>
        <begin position="691"/>
        <end position="701"/>
    </location>
</feature>
<dbReference type="AlphaFoldDB" id="A0A1D2VE36"/>
<gene>
    <name evidence="2" type="ORF">ASCRUDRAFT_76873</name>
</gene>
<keyword evidence="3" id="KW-1185">Reference proteome</keyword>
<accession>A0A1D2VE36</accession>
<organism evidence="2 3">
    <name type="scientific">Ascoidea rubescens DSM 1968</name>
    <dbReference type="NCBI Taxonomy" id="1344418"/>
    <lineage>
        <taxon>Eukaryota</taxon>
        <taxon>Fungi</taxon>
        <taxon>Dikarya</taxon>
        <taxon>Ascomycota</taxon>
        <taxon>Saccharomycotina</taxon>
        <taxon>Saccharomycetes</taxon>
        <taxon>Ascoideaceae</taxon>
        <taxon>Ascoidea</taxon>
    </lineage>
</organism>
<dbReference type="InParanoid" id="A0A1D2VE36"/>
<evidence type="ECO:0008006" key="4">
    <source>
        <dbReference type="Google" id="ProtNLM"/>
    </source>
</evidence>
<proteinExistence type="predicted"/>
<name>A0A1D2VE36_9ASCO</name>
<dbReference type="GeneID" id="30967288"/>
<dbReference type="STRING" id="1344418.A0A1D2VE36"/>
<feature type="region of interest" description="Disordered" evidence="1">
    <location>
        <begin position="691"/>
        <end position="712"/>
    </location>
</feature>